<organism evidence="5">
    <name type="scientific">Hyphantria cunea</name>
    <name type="common">Fall webworm moth</name>
    <name type="synonym">Phalaena cunea</name>
    <dbReference type="NCBI Taxonomy" id="39466"/>
    <lineage>
        <taxon>Eukaryota</taxon>
        <taxon>Metazoa</taxon>
        <taxon>Ecdysozoa</taxon>
        <taxon>Arthropoda</taxon>
        <taxon>Hexapoda</taxon>
        <taxon>Insecta</taxon>
        <taxon>Pterygota</taxon>
        <taxon>Neoptera</taxon>
        <taxon>Endopterygota</taxon>
        <taxon>Lepidoptera</taxon>
        <taxon>Glossata</taxon>
        <taxon>Ditrysia</taxon>
        <taxon>Noctuoidea</taxon>
        <taxon>Erebidae</taxon>
        <taxon>Arctiinae</taxon>
        <taxon>Hyphantria</taxon>
    </lineage>
</organism>
<evidence type="ECO:0000313" key="5">
    <source>
        <dbReference type="EMBL" id="AAD09289.1"/>
    </source>
</evidence>
<dbReference type="Pfam" id="PF00079">
    <property type="entry name" value="Serpin"/>
    <property type="match status" value="1"/>
</dbReference>
<feature type="non-terminal residue" evidence="5">
    <location>
        <position position="1"/>
    </location>
</feature>
<sequence length="109" mass="12239">LPKFKIETKTNLKEVLEKINIKDLFTSGKAHLDNLIEGESDVYVSDAVQKAFIELDELGTEAAAAKLFGIVGASYVVESPDYKIFNADHPFVFYLMYKDIILFNGVFQS</sequence>
<evidence type="ECO:0000256" key="3">
    <source>
        <dbReference type="ARBA" id="ARBA00022900"/>
    </source>
</evidence>
<dbReference type="GO" id="GO:0004867">
    <property type="term" value="F:serine-type endopeptidase inhibitor activity"/>
    <property type="evidence" value="ECO:0007669"/>
    <property type="project" value="UniProtKB-KW"/>
</dbReference>
<dbReference type="InterPro" id="IPR023796">
    <property type="entry name" value="Serpin_dom"/>
</dbReference>
<dbReference type="PROSITE" id="PS00284">
    <property type="entry name" value="SERPIN"/>
    <property type="match status" value="1"/>
</dbReference>
<name>O96362_HYPCU</name>
<dbReference type="PANTHER" id="PTHR11461">
    <property type="entry name" value="SERINE PROTEASE INHIBITOR, SERPIN"/>
    <property type="match status" value="1"/>
</dbReference>
<keyword evidence="3" id="KW-0722">Serine protease inhibitor</keyword>
<protein>
    <submittedName>
        <fullName evidence="5">Serpin</fullName>
    </submittedName>
</protein>
<comment type="similarity">
    <text evidence="1">Belongs to the serpin family.</text>
</comment>
<dbReference type="MEROPS" id="I04.964"/>
<dbReference type="InterPro" id="IPR036186">
    <property type="entry name" value="Serpin_sf"/>
</dbReference>
<dbReference type="Gene3D" id="2.30.39.10">
    <property type="entry name" value="Alpha-1-antitrypsin, domain 1"/>
    <property type="match status" value="1"/>
</dbReference>
<evidence type="ECO:0000256" key="1">
    <source>
        <dbReference type="ARBA" id="ARBA00009500"/>
    </source>
</evidence>
<dbReference type="EMBL" id="AF023278">
    <property type="protein sequence ID" value="AAD09289.1"/>
    <property type="molecule type" value="mRNA"/>
</dbReference>
<dbReference type="Gene3D" id="3.30.497.10">
    <property type="entry name" value="Antithrombin, subunit I, domain 2"/>
    <property type="match status" value="1"/>
</dbReference>
<feature type="domain" description="Serpin" evidence="4">
    <location>
        <begin position="1"/>
        <end position="106"/>
    </location>
</feature>
<dbReference type="PANTHER" id="PTHR11461:SF211">
    <property type="entry name" value="GH10112P-RELATED"/>
    <property type="match status" value="1"/>
</dbReference>
<dbReference type="InterPro" id="IPR042178">
    <property type="entry name" value="Serpin_sf_1"/>
</dbReference>
<evidence type="ECO:0000259" key="4">
    <source>
        <dbReference type="Pfam" id="PF00079"/>
    </source>
</evidence>
<reference evidence="5" key="1">
    <citation type="journal article" date="1998" name="Insect Biochem. Mol. Biol.">
        <title>Isolation and characterization of immune-related genes from the fall webworm, Hyphantria cunea, using PCR-based differential display and subtractive cloning.</title>
        <authorList>
            <person name="Shin S.W."/>
            <person name="Park S.-S."/>
            <person name="Park D.-S."/>
            <person name="Kim M.G."/>
            <person name="Kim S.C."/>
            <person name="Brey P.T."/>
            <person name="Park H.-Y."/>
        </authorList>
    </citation>
    <scope>NUCLEOTIDE SEQUENCE</scope>
</reference>
<evidence type="ECO:0000256" key="2">
    <source>
        <dbReference type="ARBA" id="ARBA00022690"/>
    </source>
</evidence>
<dbReference type="InterPro" id="IPR000215">
    <property type="entry name" value="Serpin_fam"/>
</dbReference>
<dbReference type="SUPFAM" id="SSF56574">
    <property type="entry name" value="Serpins"/>
    <property type="match status" value="1"/>
</dbReference>
<proteinExistence type="evidence at transcript level"/>
<keyword evidence="2" id="KW-0646">Protease inhibitor</keyword>
<dbReference type="AlphaFoldDB" id="O96362"/>
<accession>O96362</accession>
<dbReference type="InterPro" id="IPR042185">
    <property type="entry name" value="Serpin_sf_2"/>
</dbReference>
<dbReference type="InterPro" id="IPR023795">
    <property type="entry name" value="Serpin_CS"/>
</dbReference>
<dbReference type="GO" id="GO:0005615">
    <property type="term" value="C:extracellular space"/>
    <property type="evidence" value="ECO:0007669"/>
    <property type="project" value="InterPro"/>
</dbReference>